<name>A0ABT9HLM8_9SPHN</name>
<keyword evidence="3" id="KW-1185">Reference proteome</keyword>
<feature type="chain" id="PRO_5046666335" description="Lipoprotein" evidence="1">
    <location>
        <begin position="22"/>
        <end position="246"/>
    </location>
</feature>
<evidence type="ECO:0000313" key="3">
    <source>
        <dbReference type="Proteomes" id="UP001240639"/>
    </source>
</evidence>
<sequence length="246" mass="26271">MRLAVLAIALALAGCTSRSYSDDHYQRLMRSAPGAAQPSRIVARESEMVRAVQDEGRFSASLEFAASGAKVLSASGERLAAEYVPGLDDSEMVAAWSPGLVWMSCDGEFAVSQGRFQNATGDVGSYLTSWRRARDGDYEWLHNAAALDDPQPPREASSAVSDPNAIVVEGLESVDGNVSDCTAPTSAAPPVAEGSAATNSPDGTLSWRWGYSGSARIFRLHAFTEGRWSLVVDERWPADLRAAANQ</sequence>
<organism evidence="2 3">
    <name type="scientific">Qipengyuania profundimaris</name>
    <dbReference type="NCBI Taxonomy" id="3067652"/>
    <lineage>
        <taxon>Bacteria</taxon>
        <taxon>Pseudomonadati</taxon>
        <taxon>Pseudomonadota</taxon>
        <taxon>Alphaproteobacteria</taxon>
        <taxon>Sphingomonadales</taxon>
        <taxon>Erythrobacteraceae</taxon>
        <taxon>Qipengyuania</taxon>
    </lineage>
</organism>
<gene>
    <name evidence="2" type="ORF">Q9K02_02675</name>
</gene>
<accession>A0ABT9HLM8</accession>
<evidence type="ECO:0000313" key="2">
    <source>
        <dbReference type="EMBL" id="MDP4574045.1"/>
    </source>
</evidence>
<evidence type="ECO:0000256" key="1">
    <source>
        <dbReference type="SAM" id="SignalP"/>
    </source>
</evidence>
<dbReference type="EMBL" id="JAVAIM010000001">
    <property type="protein sequence ID" value="MDP4574045.1"/>
    <property type="molecule type" value="Genomic_DNA"/>
</dbReference>
<feature type="signal peptide" evidence="1">
    <location>
        <begin position="1"/>
        <end position="21"/>
    </location>
</feature>
<dbReference type="RefSeq" id="WP_305931496.1">
    <property type="nucleotide sequence ID" value="NZ_JAVAIM010000001.1"/>
</dbReference>
<proteinExistence type="predicted"/>
<dbReference type="Proteomes" id="UP001240639">
    <property type="component" value="Unassembled WGS sequence"/>
</dbReference>
<reference evidence="2 3" key="1">
    <citation type="submission" date="2023-08" db="EMBL/GenBank/DDBJ databases">
        <title>genomic of G39.</title>
        <authorList>
            <person name="Wang Y."/>
        </authorList>
    </citation>
    <scope>NUCLEOTIDE SEQUENCE [LARGE SCALE GENOMIC DNA]</scope>
    <source>
        <strain evidence="2 3">G39</strain>
    </source>
</reference>
<evidence type="ECO:0008006" key="4">
    <source>
        <dbReference type="Google" id="ProtNLM"/>
    </source>
</evidence>
<protein>
    <recommendedName>
        <fullName evidence="4">Lipoprotein</fullName>
    </recommendedName>
</protein>
<keyword evidence="1" id="KW-0732">Signal</keyword>
<dbReference type="PROSITE" id="PS51257">
    <property type="entry name" value="PROKAR_LIPOPROTEIN"/>
    <property type="match status" value="1"/>
</dbReference>
<comment type="caution">
    <text evidence="2">The sequence shown here is derived from an EMBL/GenBank/DDBJ whole genome shotgun (WGS) entry which is preliminary data.</text>
</comment>